<keyword evidence="5" id="KW-0648">Protein biosynthesis</keyword>
<keyword evidence="6" id="KW-0342">GTP-binding</keyword>
<dbReference type="PROSITE" id="PS51722">
    <property type="entry name" value="G_TR_2"/>
    <property type="match status" value="1"/>
</dbReference>
<evidence type="ECO:0000259" key="9">
    <source>
        <dbReference type="PROSITE" id="PS51722"/>
    </source>
</evidence>
<dbReference type="InterPro" id="IPR057335">
    <property type="entry name" value="Beta-barrel_SelB"/>
</dbReference>
<dbReference type="Proteomes" id="UP001222800">
    <property type="component" value="Chromosome"/>
</dbReference>
<name>A0ABY8EI16_9FIRM</name>
<dbReference type="SUPFAM" id="SSF46785">
    <property type="entry name" value="Winged helix' DNA-binding domain"/>
    <property type="match status" value="2"/>
</dbReference>
<dbReference type="CDD" id="cd03696">
    <property type="entry name" value="SelB_II"/>
    <property type="match status" value="1"/>
</dbReference>
<dbReference type="InterPro" id="IPR005225">
    <property type="entry name" value="Small_GTP-bd"/>
</dbReference>
<dbReference type="InterPro" id="IPR036390">
    <property type="entry name" value="WH_DNA-bd_sf"/>
</dbReference>
<evidence type="ECO:0000256" key="2">
    <source>
        <dbReference type="ARBA" id="ARBA00015953"/>
    </source>
</evidence>
<evidence type="ECO:0000256" key="6">
    <source>
        <dbReference type="ARBA" id="ARBA00023134"/>
    </source>
</evidence>
<dbReference type="PANTHER" id="PTHR43721:SF22">
    <property type="entry name" value="ELONGATION FACTOR TU, MITOCHONDRIAL"/>
    <property type="match status" value="1"/>
</dbReference>
<dbReference type="Gene3D" id="2.40.30.10">
    <property type="entry name" value="Translation factors"/>
    <property type="match status" value="1"/>
</dbReference>
<dbReference type="CDD" id="cd04171">
    <property type="entry name" value="SelB"/>
    <property type="match status" value="1"/>
</dbReference>
<dbReference type="Pfam" id="PF09106">
    <property type="entry name" value="WHD_2nd_SelB"/>
    <property type="match status" value="1"/>
</dbReference>
<keyword evidence="10" id="KW-0251">Elongation factor</keyword>
<feature type="domain" description="Tr-type G" evidence="9">
    <location>
        <begin position="1"/>
        <end position="172"/>
    </location>
</feature>
<dbReference type="SUPFAM" id="SSF50465">
    <property type="entry name" value="EF-Tu/eEF-1alpha/eIF2-gamma C-terminal domain"/>
    <property type="match status" value="1"/>
</dbReference>
<evidence type="ECO:0000256" key="1">
    <source>
        <dbReference type="ARBA" id="ARBA00004496"/>
    </source>
</evidence>
<dbReference type="InterPro" id="IPR027417">
    <property type="entry name" value="P-loop_NTPase"/>
</dbReference>
<dbReference type="SUPFAM" id="SSF52540">
    <property type="entry name" value="P-loop containing nucleoside triphosphate hydrolases"/>
    <property type="match status" value="1"/>
</dbReference>
<dbReference type="Gene3D" id="1.10.10.2770">
    <property type="match status" value="1"/>
</dbReference>
<dbReference type="EMBL" id="CP120733">
    <property type="protein sequence ID" value="WFD11545.1"/>
    <property type="molecule type" value="Genomic_DNA"/>
</dbReference>
<dbReference type="SUPFAM" id="SSF50447">
    <property type="entry name" value="Translation proteins"/>
    <property type="match status" value="1"/>
</dbReference>
<dbReference type="InterPro" id="IPR015191">
    <property type="entry name" value="SelB_WHD4"/>
</dbReference>
<comment type="subcellular location">
    <subcellularLocation>
        <location evidence="1">Cytoplasm</location>
    </subcellularLocation>
</comment>
<evidence type="ECO:0000256" key="3">
    <source>
        <dbReference type="ARBA" id="ARBA00022490"/>
    </source>
</evidence>
<comment type="function">
    <text evidence="7">Translation factor necessary for the incorporation of selenocysteine into proteins. It probably replaces EF-Tu for the insertion of selenocysteine directed by the UGA codon. SelB binds GTP and GDP.</text>
</comment>
<organism evidence="10 11">
    <name type="scientific">Tepidibacter hydrothermalis</name>
    <dbReference type="NCBI Taxonomy" id="3036126"/>
    <lineage>
        <taxon>Bacteria</taxon>
        <taxon>Bacillati</taxon>
        <taxon>Bacillota</taxon>
        <taxon>Clostridia</taxon>
        <taxon>Peptostreptococcales</taxon>
        <taxon>Peptostreptococcaceae</taxon>
        <taxon>Tepidibacter</taxon>
    </lineage>
</organism>
<evidence type="ECO:0000256" key="4">
    <source>
        <dbReference type="ARBA" id="ARBA00022741"/>
    </source>
</evidence>
<dbReference type="InterPro" id="IPR004535">
    <property type="entry name" value="Transl_elong_SelB"/>
</dbReference>
<gene>
    <name evidence="10" type="primary">selB</name>
    <name evidence="10" type="ORF">P4S50_05570</name>
</gene>
<dbReference type="InterPro" id="IPR009000">
    <property type="entry name" value="Transl_B-barrel_sf"/>
</dbReference>
<dbReference type="InterPro" id="IPR050055">
    <property type="entry name" value="EF-Tu_GTPase"/>
</dbReference>
<dbReference type="InterPro" id="IPR015190">
    <property type="entry name" value="Elong_fac_SelB-wing-hlx_typ-2"/>
</dbReference>
<dbReference type="NCBIfam" id="TIGR00475">
    <property type="entry name" value="selB"/>
    <property type="match status" value="1"/>
</dbReference>
<evidence type="ECO:0000256" key="5">
    <source>
        <dbReference type="ARBA" id="ARBA00022917"/>
    </source>
</evidence>
<sequence length="626" mass="71509">MKNIIIGTAGHIDHGKTTLIKSLTGRETDRLKEEQKRGISIDLGFTYFDLPSGKRAGIVDVPGHEKFIKNMLAGISGIDMVLLVVAADEGVMPQTVEHLDIMSFLNIEKGIIVITKCDMVEDDFLELIKEDVREKVQDTFLKDVSIIEVDSISKRGIDELISEIDSISDEVKNKNLNAQPRLNIDRAFSVKGFGTVVTGTLIEGSIDVDDTLNIYPQNKGTKIRSIQVHGKSVKTAYAGQRVAINLSNIKVDEVERGNVLAYPESLSESMMLDVKLSLVKHSDRMVKYWDRIRFYHGTREILGRIVPIDKEVLNPGEEGYCQIRLEETIVAKNKDMFVIRFYSPMETIGGGIILDSNPKKHKRFDMDVVSSLQLKEKGDLKEIIEEIIKKHSKEYPVLNDIAVYIGEKREIIQQEIDVLCEQSKIMNINNIYIHKSFYDDLKSNVVRVLSNFHKNNPLKKGISKEELRTRIEKNLKTKDFDILLNLIVKDGDIKIVDNISSLYDFEVAFNKSQLNIQKDIEAKLKNDKLTPRNISEIIQDRKEYQEVLEALLGDTLVMVTEDIVYHKENYDMAVDMVKKYLTENKTLTLSEFRDLIGASRKYAMALLEDFDRNKITRRLGDKRMLF</sequence>
<dbReference type="InterPro" id="IPR004161">
    <property type="entry name" value="EFTu-like_2"/>
</dbReference>
<keyword evidence="4" id="KW-0547">Nucleotide-binding</keyword>
<evidence type="ECO:0000256" key="8">
    <source>
        <dbReference type="ARBA" id="ARBA00031615"/>
    </source>
</evidence>
<dbReference type="PROSITE" id="PS00301">
    <property type="entry name" value="G_TR_1"/>
    <property type="match status" value="1"/>
</dbReference>
<dbReference type="Gene3D" id="3.40.50.300">
    <property type="entry name" value="P-loop containing nucleotide triphosphate hydrolases"/>
    <property type="match status" value="1"/>
</dbReference>
<reference evidence="10 11" key="1">
    <citation type="submission" date="2023-03" db="EMBL/GenBank/DDBJ databases">
        <title>Complete genome sequence of Tepidibacter sp. SWIR-1, isolated from a deep-sea hydrothermal vent.</title>
        <authorList>
            <person name="Li X."/>
        </authorList>
    </citation>
    <scope>NUCLEOTIDE SEQUENCE [LARGE SCALE GENOMIC DNA]</scope>
    <source>
        <strain evidence="10 11">SWIR-1</strain>
    </source>
</reference>
<dbReference type="PANTHER" id="PTHR43721">
    <property type="entry name" value="ELONGATION FACTOR TU-RELATED"/>
    <property type="match status" value="1"/>
</dbReference>
<dbReference type="Pfam" id="PF09107">
    <property type="entry name" value="WHD_3rd_SelB"/>
    <property type="match status" value="1"/>
</dbReference>
<keyword evidence="3" id="KW-0963">Cytoplasm</keyword>
<evidence type="ECO:0000256" key="7">
    <source>
        <dbReference type="ARBA" id="ARBA00025526"/>
    </source>
</evidence>
<dbReference type="NCBIfam" id="TIGR00231">
    <property type="entry name" value="small_GTP"/>
    <property type="match status" value="1"/>
</dbReference>
<evidence type="ECO:0000313" key="10">
    <source>
        <dbReference type="EMBL" id="WFD11545.1"/>
    </source>
</evidence>
<dbReference type="InterPro" id="IPR031157">
    <property type="entry name" value="G_TR_CS"/>
</dbReference>
<dbReference type="InterPro" id="IPR000795">
    <property type="entry name" value="T_Tr_GTP-bd_dom"/>
</dbReference>
<dbReference type="InterPro" id="IPR036388">
    <property type="entry name" value="WH-like_DNA-bd_sf"/>
</dbReference>
<dbReference type="Pfam" id="PF25461">
    <property type="entry name" value="Beta-barrel_SelB"/>
    <property type="match status" value="1"/>
</dbReference>
<proteinExistence type="predicted"/>
<dbReference type="RefSeq" id="WP_277733627.1">
    <property type="nucleotide sequence ID" value="NZ_CP120733.1"/>
</dbReference>
<accession>A0ABY8EI16</accession>
<protein>
    <recommendedName>
        <fullName evidence="2">Selenocysteine-specific elongation factor</fullName>
    </recommendedName>
    <alternativeName>
        <fullName evidence="8">SelB translation factor</fullName>
    </alternativeName>
</protein>
<dbReference type="CDD" id="cd15491">
    <property type="entry name" value="selB_III"/>
    <property type="match status" value="1"/>
</dbReference>
<dbReference type="GO" id="GO:0003746">
    <property type="term" value="F:translation elongation factor activity"/>
    <property type="evidence" value="ECO:0007669"/>
    <property type="project" value="UniProtKB-KW"/>
</dbReference>
<evidence type="ECO:0000313" key="11">
    <source>
        <dbReference type="Proteomes" id="UP001222800"/>
    </source>
</evidence>
<dbReference type="PRINTS" id="PR00315">
    <property type="entry name" value="ELONGATNFCT"/>
</dbReference>
<dbReference type="Pfam" id="PF03144">
    <property type="entry name" value="GTP_EFTU_D2"/>
    <property type="match status" value="1"/>
</dbReference>
<dbReference type="InterPro" id="IPR009001">
    <property type="entry name" value="Transl_elong_EF1A/Init_IF2_C"/>
</dbReference>
<dbReference type="Gene3D" id="1.10.10.10">
    <property type="entry name" value="Winged helix-like DNA-binding domain superfamily/Winged helix DNA-binding domain"/>
    <property type="match status" value="1"/>
</dbReference>
<dbReference type="Pfam" id="PF00009">
    <property type="entry name" value="GTP_EFTU"/>
    <property type="match status" value="1"/>
</dbReference>
<keyword evidence="11" id="KW-1185">Reference proteome</keyword>